<dbReference type="PROSITE" id="PS52016">
    <property type="entry name" value="TONB_DEPENDENT_REC_3"/>
    <property type="match status" value="1"/>
</dbReference>
<evidence type="ECO:0000259" key="13">
    <source>
        <dbReference type="Pfam" id="PF00593"/>
    </source>
</evidence>
<reference evidence="15 16" key="1">
    <citation type="submission" date="2019-07" db="EMBL/GenBank/DDBJ databases">
        <title>Complete genome sequence of Comamonas sp. NLF 7-7 isolated from livestock.</title>
        <authorList>
            <person name="Kim D.H."/>
            <person name="Kim J.G."/>
        </authorList>
    </citation>
    <scope>NUCLEOTIDE SEQUENCE [LARGE SCALE GENOMIC DNA]</scope>
    <source>
        <strain evidence="15 16">NLF 7-7</strain>
    </source>
</reference>
<dbReference type="SUPFAM" id="SSF56935">
    <property type="entry name" value="Porins"/>
    <property type="match status" value="1"/>
</dbReference>
<name>A0A5B8RST0_9BURK</name>
<keyword evidence="12" id="KW-0732">Signal</keyword>
<evidence type="ECO:0000256" key="7">
    <source>
        <dbReference type="ARBA" id="ARBA00023136"/>
    </source>
</evidence>
<protein>
    <submittedName>
        <fullName evidence="15">TonB-dependent copper receptor</fullName>
    </submittedName>
</protein>
<dbReference type="InterPro" id="IPR039426">
    <property type="entry name" value="TonB-dep_rcpt-like"/>
</dbReference>
<keyword evidence="16" id="KW-1185">Reference proteome</keyword>
<organism evidence="15 16">
    <name type="scientific">Comamonas flocculans</name>
    <dbReference type="NCBI Taxonomy" id="2597701"/>
    <lineage>
        <taxon>Bacteria</taxon>
        <taxon>Pseudomonadati</taxon>
        <taxon>Pseudomonadota</taxon>
        <taxon>Betaproteobacteria</taxon>
        <taxon>Burkholderiales</taxon>
        <taxon>Comamonadaceae</taxon>
        <taxon>Comamonas</taxon>
    </lineage>
</organism>
<evidence type="ECO:0000256" key="9">
    <source>
        <dbReference type="ARBA" id="ARBA00023237"/>
    </source>
</evidence>
<keyword evidence="4 10" id="KW-1134">Transmembrane beta strand</keyword>
<proteinExistence type="inferred from homology"/>
<dbReference type="Gene3D" id="2.40.170.20">
    <property type="entry name" value="TonB-dependent receptor, beta-barrel domain"/>
    <property type="match status" value="1"/>
</dbReference>
<dbReference type="EMBL" id="CP042344">
    <property type="protein sequence ID" value="QEA11772.1"/>
    <property type="molecule type" value="Genomic_DNA"/>
</dbReference>
<evidence type="ECO:0000256" key="6">
    <source>
        <dbReference type="ARBA" id="ARBA00023077"/>
    </source>
</evidence>
<gene>
    <name evidence="15" type="ORF">FOZ74_01240</name>
</gene>
<sequence length="703" mass="75513">MTSTFFFAGARTCSASPPALTPCALACALLLTGPAMAAEDPPSTAHTLPEVVVTAVHDDSPAHVVADPKQPRQPVPASDAADYLKTIPGFSAIRSGGSNGDPVFRGQFGSRLPLLTNGTLMLGACPGRMDAPSSYISPETFDTLTLVKGPQTVTWGPGNSAGLVRFDRERPDFSEGGVHFSASLLGASAGRNDQTADLAAGSERMYLRATANHSHSQDYEDGQGRRVPSAWDKWNTDVAVGLTPDAHALMELSAGTGDGQARYGGRGMDGTQFRRDSLGLRLKKEHLTPWLTRLEAQLYRNRADHVMDNFTLRTPPTTGMMAGGMASNVRRTTTGGRLAATLQPADALSLVTGLDFSRSPHDARSGTPTMPYADQPWKGDAKFDNLGVFAEATWQARPDTRWVSGLRLDHSQAWRYPAGNAGMGGMGGSGMGGMGMPASADGNHRERQALPSGFVRWERTLQPGTTAYVGLGHVQRFPDYWELISPGNSAAASGNAFATLQPEKTTQVDAGVNWKGQDWQLWSSAYVGRVQDYILFDYPGMGSSVRNVNAQTAGFELGGSRRLSAAWTLQGTLAYSWGRNTTDQRPLPQMPPLEARLGLDYAQGPWSAGVLWRLVAAQRRYALGQGNVVGRDLGPSAGFGVFSLHADYRVNQRLKLSFGIDNVFDKTYAEHLNLAGNAGFGYPGGVRINEPGRTFWLRADVKF</sequence>
<comment type="subcellular location">
    <subcellularLocation>
        <location evidence="1 10">Cell outer membrane</location>
        <topology evidence="1 10">Multi-pass membrane protein</topology>
    </subcellularLocation>
</comment>
<dbReference type="AlphaFoldDB" id="A0A5B8RST0"/>
<dbReference type="NCBIfam" id="TIGR01778">
    <property type="entry name" value="TonB-copper"/>
    <property type="match status" value="1"/>
</dbReference>
<evidence type="ECO:0000313" key="16">
    <source>
        <dbReference type="Proteomes" id="UP000321199"/>
    </source>
</evidence>
<accession>A0A5B8RST0</accession>
<dbReference type="PANTHER" id="PTHR30069:SF49">
    <property type="entry name" value="OUTER MEMBRANE PROTEIN C"/>
    <property type="match status" value="1"/>
</dbReference>
<dbReference type="Pfam" id="PF00593">
    <property type="entry name" value="TonB_dep_Rec_b-barrel"/>
    <property type="match status" value="1"/>
</dbReference>
<dbReference type="InterPro" id="IPR010100">
    <property type="entry name" value="TonB-dep_Cu_rcpt"/>
</dbReference>
<feature type="domain" description="TonB-dependent receptor plug" evidence="14">
    <location>
        <begin position="67"/>
        <end position="162"/>
    </location>
</feature>
<dbReference type="RefSeq" id="WP_146911285.1">
    <property type="nucleotide sequence ID" value="NZ_CP042344.1"/>
</dbReference>
<evidence type="ECO:0000256" key="2">
    <source>
        <dbReference type="ARBA" id="ARBA00009810"/>
    </source>
</evidence>
<evidence type="ECO:0000256" key="3">
    <source>
        <dbReference type="ARBA" id="ARBA00022448"/>
    </source>
</evidence>
<feature type="signal peptide" evidence="12">
    <location>
        <begin position="1"/>
        <end position="37"/>
    </location>
</feature>
<dbReference type="Pfam" id="PF07715">
    <property type="entry name" value="Plug"/>
    <property type="match status" value="1"/>
</dbReference>
<evidence type="ECO:0000256" key="8">
    <source>
        <dbReference type="ARBA" id="ARBA00023170"/>
    </source>
</evidence>
<dbReference type="GO" id="GO:0044718">
    <property type="term" value="P:siderophore transmembrane transport"/>
    <property type="evidence" value="ECO:0007669"/>
    <property type="project" value="TreeGrafter"/>
</dbReference>
<evidence type="ECO:0000256" key="5">
    <source>
        <dbReference type="ARBA" id="ARBA00022692"/>
    </source>
</evidence>
<feature type="chain" id="PRO_5022935576" evidence="12">
    <location>
        <begin position="38"/>
        <end position="703"/>
    </location>
</feature>
<keyword evidence="7 10" id="KW-0472">Membrane</keyword>
<evidence type="ECO:0000256" key="1">
    <source>
        <dbReference type="ARBA" id="ARBA00004571"/>
    </source>
</evidence>
<keyword evidence="6 11" id="KW-0798">TonB box</keyword>
<evidence type="ECO:0000256" key="11">
    <source>
        <dbReference type="RuleBase" id="RU003357"/>
    </source>
</evidence>
<evidence type="ECO:0000256" key="4">
    <source>
        <dbReference type="ARBA" id="ARBA00022452"/>
    </source>
</evidence>
<evidence type="ECO:0000259" key="14">
    <source>
        <dbReference type="Pfam" id="PF07715"/>
    </source>
</evidence>
<evidence type="ECO:0000256" key="12">
    <source>
        <dbReference type="SAM" id="SignalP"/>
    </source>
</evidence>
<comment type="similarity">
    <text evidence="2 10 11">Belongs to the TonB-dependent receptor family.</text>
</comment>
<dbReference type="InterPro" id="IPR036942">
    <property type="entry name" value="Beta-barrel_TonB_sf"/>
</dbReference>
<keyword evidence="8 15" id="KW-0675">Receptor</keyword>
<dbReference type="InterPro" id="IPR012910">
    <property type="entry name" value="Plug_dom"/>
</dbReference>
<dbReference type="InterPro" id="IPR000531">
    <property type="entry name" value="Beta-barrel_TonB"/>
</dbReference>
<dbReference type="Gene3D" id="2.170.130.10">
    <property type="entry name" value="TonB-dependent receptor, plug domain"/>
    <property type="match status" value="1"/>
</dbReference>
<dbReference type="CDD" id="cd01347">
    <property type="entry name" value="ligand_gated_channel"/>
    <property type="match status" value="1"/>
</dbReference>
<dbReference type="KEGG" id="cof:FOZ74_01240"/>
<keyword evidence="3 10" id="KW-0813">Transport</keyword>
<keyword evidence="9 10" id="KW-0998">Cell outer membrane</keyword>
<dbReference type="GO" id="GO:0015344">
    <property type="term" value="F:siderophore uptake transmembrane transporter activity"/>
    <property type="evidence" value="ECO:0007669"/>
    <property type="project" value="TreeGrafter"/>
</dbReference>
<feature type="domain" description="TonB-dependent receptor-like beta-barrel" evidence="13">
    <location>
        <begin position="214"/>
        <end position="663"/>
    </location>
</feature>
<dbReference type="GO" id="GO:0009279">
    <property type="term" value="C:cell outer membrane"/>
    <property type="evidence" value="ECO:0007669"/>
    <property type="project" value="UniProtKB-SubCell"/>
</dbReference>
<dbReference type="OrthoDB" id="5332150at2"/>
<dbReference type="PANTHER" id="PTHR30069">
    <property type="entry name" value="TONB-DEPENDENT OUTER MEMBRANE RECEPTOR"/>
    <property type="match status" value="1"/>
</dbReference>
<keyword evidence="5 10" id="KW-0812">Transmembrane</keyword>
<evidence type="ECO:0000256" key="10">
    <source>
        <dbReference type="PROSITE-ProRule" id="PRU01360"/>
    </source>
</evidence>
<evidence type="ECO:0000313" key="15">
    <source>
        <dbReference type="EMBL" id="QEA11772.1"/>
    </source>
</evidence>
<dbReference type="InterPro" id="IPR037066">
    <property type="entry name" value="Plug_dom_sf"/>
</dbReference>
<dbReference type="Proteomes" id="UP000321199">
    <property type="component" value="Chromosome"/>
</dbReference>